<dbReference type="EMBL" id="FNAD01000001">
    <property type="protein sequence ID" value="SDC96350.1"/>
    <property type="molecule type" value="Genomic_DNA"/>
</dbReference>
<dbReference type="AlphaFoldDB" id="A0A1G6QVC8"/>
<evidence type="ECO:0000313" key="2">
    <source>
        <dbReference type="Proteomes" id="UP000198949"/>
    </source>
</evidence>
<organism evidence="1 2">
    <name type="scientific">Glycomyces harbinensis</name>
    <dbReference type="NCBI Taxonomy" id="58114"/>
    <lineage>
        <taxon>Bacteria</taxon>
        <taxon>Bacillati</taxon>
        <taxon>Actinomycetota</taxon>
        <taxon>Actinomycetes</taxon>
        <taxon>Glycomycetales</taxon>
        <taxon>Glycomycetaceae</taxon>
        <taxon>Glycomyces</taxon>
    </lineage>
</organism>
<protein>
    <recommendedName>
        <fullName evidence="3">Antibiotic biosynthesis monooxygenase</fullName>
    </recommendedName>
</protein>
<sequence>MILRTWTARATPEGVDAYRNYFEVVLLPELRRRPGFRGAYLVAEGDEPVRTLSTLTFWESMASIRGFAGEDVDASVVEPEAQAVLVAFDRTVTHREVLTEAGP</sequence>
<dbReference type="SUPFAM" id="SSF54909">
    <property type="entry name" value="Dimeric alpha+beta barrel"/>
    <property type="match status" value="1"/>
</dbReference>
<gene>
    <name evidence="1" type="ORF">SAMN05216270_101140</name>
</gene>
<dbReference type="Proteomes" id="UP000198949">
    <property type="component" value="Unassembled WGS sequence"/>
</dbReference>
<accession>A0A1G6QVC8</accession>
<proteinExistence type="predicted"/>
<dbReference type="STRING" id="58114.SAMN05216270_101140"/>
<dbReference type="OrthoDB" id="7210869at2"/>
<dbReference type="InterPro" id="IPR011008">
    <property type="entry name" value="Dimeric_a/b-barrel"/>
</dbReference>
<evidence type="ECO:0000313" key="1">
    <source>
        <dbReference type="EMBL" id="SDC96350.1"/>
    </source>
</evidence>
<keyword evidence="2" id="KW-1185">Reference proteome</keyword>
<name>A0A1G6QVC8_9ACTN</name>
<dbReference type="RefSeq" id="WP_091027230.1">
    <property type="nucleotide sequence ID" value="NZ_FNAD01000001.1"/>
</dbReference>
<evidence type="ECO:0008006" key="3">
    <source>
        <dbReference type="Google" id="ProtNLM"/>
    </source>
</evidence>
<reference evidence="2" key="1">
    <citation type="submission" date="2016-10" db="EMBL/GenBank/DDBJ databases">
        <authorList>
            <person name="Varghese N."/>
            <person name="Submissions S."/>
        </authorList>
    </citation>
    <scope>NUCLEOTIDE SEQUENCE [LARGE SCALE GENOMIC DNA]</scope>
    <source>
        <strain evidence="2">CGMCC 4.3516</strain>
    </source>
</reference>